<dbReference type="PANTHER" id="PTHR38813:SF1">
    <property type="entry name" value="TOXIN RELE1-RELATED"/>
    <property type="match status" value="1"/>
</dbReference>
<comment type="caution">
    <text evidence="1">The sequence shown here is derived from an EMBL/GenBank/DDBJ whole genome shotgun (WGS) entry which is preliminary data.</text>
</comment>
<name>A0A2M7BQ93_9BACT</name>
<evidence type="ECO:0000313" key="1">
    <source>
        <dbReference type="EMBL" id="PIV07663.1"/>
    </source>
</evidence>
<reference evidence="2" key="1">
    <citation type="submission" date="2017-09" db="EMBL/GenBank/DDBJ databases">
        <title>Depth-based differentiation of microbial function through sediment-hosted aquifers and enrichment of novel symbionts in the deep terrestrial subsurface.</title>
        <authorList>
            <person name="Probst A.J."/>
            <person name="Ladd B."/>
            <person name="Jarett J.K."/>
            <person name="Geller-Mcgrath D.E."/>
            <person name="Sieber C.M.K."/>
            <person name="Emerson J.B."/>
            <person name="Anantharaman K."/>
            <person name="Thomas B.C."/>
            <person name="Malmstrom R."/>
            <person name="Stieglmeier M."/>
            <person name="Klingl A."/>
            <person name="Woyke T."/>
            <person name="Ryan C.M."/>
            <person name="Banfield J.F."/>
        </authorList>
    </citation>
    <scope>NUCLEOTIDE SEQUENCE [LARGE SCALE GENOMIC DNA]</scope>
</reference>
<organism evidence="1 2">
    <name type="scientific">Candidatus Shapirobacteria bacterium CG03_land_8_20_14_0_80_35_14</name>
    <dbReference type="NCBI Taxonomy" id="1974878"/>
    <lineage>
        <taxon>Bacteria</taxon>
        <taxon>Candidatus Shapironibacteriota</taxon>
    </lineage>
</organism>
<dbReference type="InterPro" id="IPR052747">
    <property type="entry name" value="TA_system_RelE_toxin"/>
</dbReference>
<dbReference type="AlphaFoldDB" id="A0A2M7BQ93"/>
<proteinExistence type="predicted"/>
<dbReference type="Gene3D" id="3.30.2310.20">
    <property type="entry name" value="RelE-like"/>
    <property type="match status" value="1"/>
</dbReference>
<evidence type="ECO:0000313" key="2">
    <source>
        <dbReference type="Proteomes" id="UP000229191"/>
    </source>
</evidence>
<sequence>MESSYTIKFSDEGIKKLRKLDKKQAVKIGDKIQYLSNFRSLNTIKKMEGRLRSNYRMRVGDIRVIFDVDEENKTVWVVDMGFRGGIYK</sequence>
<protein>
    <submittedName>
        <fullName evidence="1">Type II toxin-antitoxin system RelE/ParE family toxin</fullName>
    </submittedName>
</protein>
<dbReference type="EMBL" id="PEVB01000036">
    <property type="protein sequence ID" value="PIV07663.1"/>
    <property type="molecule type" value="Genomic_DNA"/>
</dbReference>
<dbReference type="InterPro" id="IPR035093">
    <property type="entry name" value="RelE/ParE_toxin_dom_sf"/>
</dbReference>
<gene>
    <name evidence="1" type="ORF">COS53_01205</name>
</gene>
<accession>A0A2M7BQ93</accession>
<dbReference type="Proteomes" id="UP000229191">
    <property type="component" value="Unassembled WGS sequence"/>
</dbReference>
<dbReference type="PANTHER" id="PTHR38813">
    <property type="match status" value="1"/>
</dbReference>
<dbReference type="SUPFAM" id="SSF143011">
    <property type="entry name" value="RelE-like"/>
    <property type="match status" value="1"/>
</dbReference>